<dbReference type="RefSeq" id="WP_105715355.1">
    <property type="nucleotide sequence ID" value="NZ_PVBQ01000002.1"/>
</dbReference>
<evidence type="ECO:0000313" key="4">
    <source>
        <dbReference type="Proteomes" id="UP000239711"/>
    </source>
</evidence>
<evidence type="ECO:0000313" key="3">
    <source>
        <dbReference type="EMBL" id="PRD48787.1"/>
    </source>
</evidence>
<dbReference type="GO" id="GO:0003723">
    <property type="term" value="F:RNA binding"/>
    <property type="evidence" value="ECO:0007669"/>
    <property type="project" value="InterPro"/>
</dbReference>
<reference evidence="3 4" key="1">
    <citation type="submission" date="2018-02" db="EMBL/GenBank/DDBJ databases">
        <title>The draft genome of Sphingobacterium sp. 5JN-11.</title>
        <authorList>
            <person name="Liu L."/>
            <person name="Li L."/>
            <person name="Liang L."/>
            <person name="Zhang X."/>
            <person name="Wang T."/>
        </authorList>
    </citation>
    <scope>NUCLEOTIDE SEQUENCE [LARGE SCALE GENOMIC DNA]</scope>
    <source>
        <strain evidence="3 4">5JN-11</strain>
    </source>
</reference>
<name>A0A2S9J7R2_9SPHI</name>
<dbReference type="SUPFAM" id="SSF55120">
    <property type="entry name" value="Pseudouridine synthase"/>
    <property type="match status" value="1"/>
</dbReference>
<comment type="caution">
    <text evidence="3">The sequence shown here is derived from an EMBL/GenBank/DDBJ whole genome shotgun (WGS) entry which is preliminary data.</text>
</comment>
<dbReference type="OrthoDB" id="9796412at2"/>
<dbReference type="Pfam" id="PF00849">
    <property type="entry name" value="PseudoU_synth_2"/>
    <property type="match status" value="1"/>
</dbReference>
<keyword evidence="1" id="KW-0413">Isomerase</keyword>
<evidence type="ECO:0000259" key="2">
    <source>
        <dbReference type="Pfam" id="PF00849"/>
    </source>
</evidence>
<dbReference type="InterPro" id="IPR050188">
    <property type="entry name" value="RluA_PseudoU_synthase"/>
</dbReference>
<dbReference type="PANTHER" id="PTHR21600:SF56">
    <property type="entry name" value="TRNA PSEUDOURIDINE SYNTHASE C"/>
    <property type="match status" value="1"/>
</dbReference>
<dbReference type="EMBL" id="PVBQ01000002">
    <property type="protein sequence ID" value="PRD48787.1"/>
    <property type="molecule type" value="Genomic_DNA"/>
</dbReference>
<gene>
    <name evidence="3" type="ORF">C5745_02265</name>
</gene>
<dbReference type="InterPro" id="IPR006145">
    <property type="entry name" value="PsdUridine_synth_RsuA/RluA"/>
</dbReference>
<protein>
    <submittedName>
        <fullName evidence="3">Pseudouridylate synthase</fullName>
    </submittedName>
</protein>
<dbReference type="GO" id="GO:0000455">
    <property type="term" value="P:enzyme-directed rRNA pseudouridine synthesis"/>
    <property type="evidence" value="ECO:0007669"/>
    <property type="project" value="TreeGrafter"/>
</dbReference>
<proteinExistence type="predicted"/>
<accession>A0A2S9J7R2</accession>
<dbReference type="AlphaFoldDB" id="A0A2S9J7R2"/>
<keyword evidence="4" id="KW-1185">Reference proteome</keyword>
<dbReference type="InterPro" id="IPR020103">
    <property type="entry name" value="PsdUridine_synth_cat_dom_sf"/>
</dbReference>
<organism evidence="3 4">
    <name type="scientific">Sphingobacterium haloxyli</name>
    <dbReference type="NCBI Taxonomy" id="2100533"/>
    <lineage>
        <taxon>Bacteria</taxon>
        <taxon>Pseudomonadati</taxon>
        <taxon>Bacteroidota</taxon>
        <taxon>Sphingobacteriia</taxon>
        <taxon>Sphingobacteriales</taxon>
        <taxon>Sphingobacteriaceae</taxon>
        <taxon>Sphingobacterium</taxon>
    </lineage>
</organism>
<dbReference type="PANTHER" id="PTHR21600">
    <property type="entry name" value="MITOCHONDRIAL RNA PSEUDOURIDINE SYNTHASE"/>
    <property type="match status" value="1"/>
</dbReference>
<dbReference type="GO" id="GO:0140098">
    <property type="term" value="F:catalytic activity, acting on RNA"/>
    <property type="evidence" value="ECO:0007669"/>
    <property type="project" value="UniProtKB-ARBA"/>
</dbReference>
<sequence length="225" mass="26107">MLDILYNDEDLIAINKPHGLLVHRSSIAVDASEFALQLLRDQLQQMVYPVHRLDRKTGGILLFARNKEMDSLTQQLFANKNVAKTYWAIVRGYTDDQGTIDYPLRKENSSLQDAITHYRTLSRAEIDLPFGRHATSRYSLVEVRPETGRMHQIRKHLAHIFHPILGDRPHGCNKQNKLWKEQFSMDTMMLHAQGLAFLHPRTQQEINIEAPTLSEFTRVRQILDL</sequence>
<feature type="domain" description="Pseudouridine synthase RsuA/RluA-like" evidence="2">
    <location>
        <begin position="10"/>
        <end position="159"/>
    </location>
</feature>
<evidence type="ECO:0000256" key="1">
    <source>
        <dbReference type="ARBA" id="ARBA00023235"/>
    </source>
</evidence>
<dbReference type="Gene3D" id="3.30.2350.10">
    <property type="entry name" value="Pseudouridine synthase"/>
    <property type="match status" value="1"/>
</dbReference>
<dbReference type="Proteomes" id="UP000239711">
    <property type="component" value="Unassembled WGS sequence"/>
</dbReference>
<dbReference type="GO" id="GO:0009982">
    <property type="term" value="F:pseudouridine synthase activity"/>
    <property type="evidence" value="ECO:0007669"/>
    <property type="project" value="InterPro"/>
</dbReference>